<dbReference type="GO" id="GO:0003723">
    <property type="term" value="F:RNA binding"/>
    <property type="evidence" value="ECO:0007669"/>
    <property type="project" value="UniProtKB-UniRule"/>
</dbReference>
<evidence type="ECO:0000256" key="5">
    <source>
        <dbReference type="SAM" id="MobiDB-lite"/>
    </source>
</evidence>
<keyword evidence="3" id="KW-0508">mRNA splicing</keyword>
<gene>
    <name evidence="7" type="ORF">BQ4739_LOCUS15628</name>
</gene>
<dbReference type="PROSITE" id="PS50102">
    <property type="entry name" value="RRM"/>
    <property type="match status" value="1"/>
</dbReference>
<dbReference type="Gene3D" id="3.30.70.330">
    <property type="match status" value="2"/>
</dbReference>
<sequence>MSDNGGSPMSGREEEPNGAPVERERSVSRDRSRERSRERSKKEKHSRRDRDGSRERKSRRDRSRSRSRDRKRRSRSRDRHRRRRSRSRERRASRQRSRSRSRGRGGRSRSRSRDSAGGYKPRKRQEPAKPAASMFATNDPYAHLRSKVSSDPAEAMRLWQEQMLKSRQLVLAQQAKSAVQQANKAQRELYIGNLTAGAVTEAMLGQVFDSALIAAFPQAAAPGQEPVCKVNIHSDGRYGFVEFRSPEYASAALQLNGQINLMGQALSIGRPASYVDPNKVHQAAAQAEAALAAFQSGAGIPLPSIAAAEALLPGTAGAHMAAAGNAAAAGHNEAAVAAGTVPAEALAAAAGPFPGPPGGAAAGAGVGPAPAGAALVTEAGASSIPTPYVVVAGMITPEVLEDGEEYEELSTPPQLDCRPPRTPWLAQQQLDCSAALLLFAAVLLDLKEECGRHGAVYEVKVPRPANPQAARHLFGTGNYGKAYVQFVDTAGAQKARDAIHGRMFAGNPVSAVYLTAQAYGVAMAAMEQEAQLQQQ</sequence>
<evidence type="ECO:0000313" key="7">
    <source>
        <dbReference type="EMBL" id="SZX75349.1"/>
    </source>
</evidence>
<feature type="domain" description="RRM" evidence="6">
    <location>
        <begin position="187"/>
        <end position="273"/>
    </location>
</feature>
<proteinExistence type="predicted"/>
<dbReference type="AlphaFoldDB" id="A0A383WE02"/>
<evidence type="ECO:0000313" key="8">
    <source>
        <dbReference type="Proteomes" id="UP000256970"/>
    </source>
</evidence>
<dbReference type="InterPro" id="IPR000504">
    <property type="entry name" value="RRM_dom"/>
</dbReference>
<evidence type="ECO:0000259" key="6">
    <source>
        <dbReference type="PROSITE" id="PS50102"/>
    </source>
</evidence>
<dbReference type="Pfam" id="PF00076">
    <property type="entry name" value="RRM_1"/>
    <property type="match status" value="1"/>
</dbReference>
<dbReference type="GO" id="GO:0006397">
    <property type="term" value="P:mRNA processing"/>
    <property type="evidence" value="ECO:0007669"/>
    <property type="project" value="UniProtKB-KW"/>
</dbReference>
<name>A0A383WE02_TETOB</name>
<evidence type="ECO:0000256" key="1">
    <source>
        <dbReference type="ARBA" id="ARBA00022664"/>
    </source>
</evidence>
<evidence type="ECO:0000256" key="4">
    <source>
        <dbReference type="PROSITE-ProRule" id="PRU00176"/>
    </source>
</evidence>
<dbReference type="GO" id="GO:0008380">
    <property type="term" value="P:RNA splicing"/>
    <property type="evidence" value="ECO:0007669"/>
    <property type="project" value="UniProtKB-KW"/>
</dbReference>
<organism evidence="7 8">
    <name type="scientific">Tetradesmus obliquus</name>
    <name type="common">Green alga</name>
    <name type="synonym">Acutodesmus obliquus</name>
    <dbReference type="NCBI Taxonomy" id="3088"/>
    <lineage>
        <taxon>Eukaryota</taxon>
        <taxon>Viridiplantae</taxon>
        <taxon>Chlorophyta</taxon>
        <taxon>core chlorophytes</taxon>
        <taxon>Chlorophyceae</taxon>
        <taxon>CS clade</taxon>
        <taxon>Sphaeropleales</taxon>
        <taxon>Scenedesmaceae</taxon>
        <taxon>Tetradesmus</taxon>
    </lineage>
</organism>
<reference evidence="7 8" key="1">
    <citation type="submission" date="2016-10" db="EMBL/GenBank/DDBJ databases">
        <authorList>
            <person name="Cai Z."/>
        </authorList>
    </citation>
    <scope>NUCLEOTIDE SEQUENCE [LARGE SCALE GENOMIC DNA]</scope>
</reference>
<dbReference type="SUPFAM" id="SSF54928">
    <property type="entry name" value="RNA-binding domain, RBD"/>
    <property type="match status" value="2"/>
</dbReference>
<dbReference type="InterPro" id="IPR035979">
    <property type="entry name" value="RBD_domain_sf"/>
</dbReference>
<dbReference type="SMART" id="SM00360">
    <property type="entry name" value="RRM"/>
    <property type="match status" value="2"/>
</dbReference>
<feature type="compositionally biased region" description="Basic residues" evidence="5">
    <location>
        <begin position="56"/>
        <end position="110"/>
    </location>
</feature>
<protein>
    <recommendedName>
        <fullName evidence="6">RRM domain-containing protein</fullName>
    </recommendedName>
</protein>
<evidence type="ECO:0000256" key="3">
    <source>
        <dbReference type="ARBA" id="ARBA00023187"/>
    </source>
</evidence>
<keyword evidence="2 4" id="KW-0694">RNA-binding</keyword>
<accession>A0A383WE02</accession>
<dbReference type="Proteomes" id="UP000256970">
    <property type="component" value="Unassembled WGS sequence"/>
</dbReference>
<keyword evidence="8" id="KW-1185">Reference proteome</keyword>
<evidence type="ECO:0000256" key="2">
    <source>
        <dbReference type="ARBA" id="ARBA00022884"/>
    </source>
</evidence>
<feature type="region of interest" description="Disordered" evidence="5">
    <location>
        <begin position="1"/>
        <end position="138"/>
    </location>
</feature>
<feature type="compositionally biased region" description="Basic and acidic residues" evidence="5">
    <location>
        <begin position="11"/>
        <end position="55"/>
    </location>
</feature>
<dbReference type="InterPro" id="IPR012677">
    <property type="entry name" value="Nucleotide-bd_a/b_plait_sf"/>
</dbReference>
<keyword evidence="1" id="KW-0507">mRNA processing</keyword>
<dbReference type="CDD" id="cd12232">
    <property type="entry name" value="RRM3_U2AF65"/>
    <property type="match status" value="1"/>
</dbReference>
<dbReference type="EMBL" id="FNXT01001230">
    <property type="protein sequence ID" value="SZX75349.1"/>
    <property type="molecule type" value="Genomic_DNA"/>
</dbReference>
<dbReference type="PANTHER" id="PTHR23139">
    <property type="entry name" value="RNA-BINDING PROTEIN"/>
    <property type="match status" value="1"/>
</dbReference>